<dbReference type="OrthoDB" id="3627672at2"/>
<feature type="transmembrane region" description="Helical" evidence="1">
    <location>
        <begin position="139"/>
        <end position="158"/>
    </location>
</feature>
<feature type="transmembrane region" description="Helical" evidence="1">
    <location>
        <begin position="59"/>
        <end position="79"/>
    </location>
</feature>
<evidence type="ECO:0000313" key="3">
    <source>
        <dbReference type="Proteomes" id="UP000269289"/>
    </source>
</evidence>
<accession>A0A3M2JFB2</accession>
<dbReference type="RefSeq" id="WP_122148846.1">
    <property type="nucleotide sequence ID" value="NZ_RFFI01000031.1"/>
</dbReference>
<feature type="transmembrane region" description="Helical" evidence="1">
    <location>
        <begin position="114"/>
        <end position="133"/>
    </location>
</feature>
<dbReference type="Proteomes" id="UP000269289">
    <property type="component" value="Unassembled WGS sequence"/>
</dbReference>
<keyword evidence="1" id="KW-1133">Transmembrane helix</keyword>
<evidence type="ECO:0000256" key="1">
    <source>
        <dbReference type="SAM" id="Phobius"/>
    </source>
</evidence>
<keyword evidence="3" id="KW-1185">Reference proteome</keyword>
<keyword evidence="1" id="KW-0472">Membrane</keyword>
<comment type="caution">
    <text evidence="2">The sequence shown here is derived from an EMBL/GenBank/DDBJ whole genome shotgun (WGS) entry which is preliminary data.</text>
</comment>
<name>A0A3M2JFB2_9CELL</name>
<gene>
    <name evidence="2" type="ORF">EBM89_07620</name>
</gene>
<dbReference type="AlphaFoldDB" id="A0A3M2JFB2"/>
<reference evidence="2 3" key="1">
    <citation type="submission" date="2018-10" db="EMBL/GenBank/DDBJ databases">
        <title>Isolation, diversity and antifungal activity of actinobacteria from wheat.</title>
        <authorList>
            <person name="Han C."/>
        </authorList>
    </citation>
    <scope>NUCLEOTIDE SEQUENCE [LARGE SCALE GENOMIC DNA]</scope>
    <source>
        <strain evidence="2 3">NEAU-YY56</strain>
    </source>
</reference>
<sequence>MDQEPEYHRDLRAVGGSAPFVYWSVVVVSALVALWLLALATHLIPEPVPRHELSAPGSVAAAVGGVLWGVVTVTFYVNYLRRPRVDPDRVAVQDVDGGPALVLTWRTTFHRQPIFVAGVVAVLAVQLAVVLSLSDTPAWWAPLVVVGPGLLVAPAKIIELRRPVRVLLTPRGVGVTGFDAETWLDWSDVREIAVEHVNQWPVVVLAGKTAAASWRYERRPGPGALRAPLHPRVDVPGPALPVDARVFMAALSRYRDEPATRAEIGTPASRARLLEEHTAR</sequence>
<evidence type="ECO:0000313" key="2">
    <source>
        <dbReference type="EMBL" id="RMI12717.1"/>
    </source>
</evidence>
<dbReference type="EMBL" id="RFFI01000031">
    <property type="protein sequence ID" value="RMI12717.1"/>
    <property type="molecule type" value="Genomic_DNA"/>
</dbReference>
<protein>
    <recommendedName>
        <fullName evidence="4">PH domain-containing protein</fullName>
    </recommendedName>
</protein>
<organism evidence="2 3">
    <name type="scientific">Cellulomonas triticagri</name>
    <dbReference type="NCBI Taxonomy" id="2483352"/>
    <lineage>
        <taxon>Bacteria</taxon>
        <taxon>Bacillati</taxon>
        <taxon>Actinomycetota</taxon>
        <taxon>Actinomycetes</taxon>
        <taxon>Micrococcales</taxon>
        <taxon>Cellulomonadaceae</taxon>
        <taxon>Cellulomonas</taxon>
    </lineage>
</organism>
<proteinExistence type="predicted"/>
<feature type="transmembrane region" description="Helical" evidence="1">
    <location>
        <begin position="20"/>
        <end position="39"/>
    </location>
</feature>
<evidence type="ECO:0008006" key="4">
    <source>
        <dbReference type="Google" id="ProtNLM"/>
    </source>
</evidence>
<keyword evidence="1" id="KW-0812">Transmembrane</keyword>